<dbReference type="AlphaFoldDB" id="A0A1P8WNM9"/>
<evidence type="ECO:0000313" key="3">
    <source>
        <dbReference type="Proteomes" id="UP000187735"/>
    </source>
</evidence>
<dbReference type="InterPro" id="IPR008538">
    <property type="entry name" value="Uma2"/>
</dbReference>
<dbReference type="Proteomes" id="UP000187735">
    <property type="component" value="Chromosome"/>
</dbReference>
<feature type="domain" description="Putative restriction endonuclease" evidence="1">
    <location>
        <begin position="10"/>
        <end position="171"/>
    </location>
</feature>
<dbReference type="InterPro" id="IPR012296">
    <property type="entry name" value="Nuclease_put_TT1808"/>
</dbReference>
<protein>
    <recommendedName>
        <fullName evidence="1">Putative restriction endonuclease domain-containing protein</fullName>
    </recommendedName>
</protein>
<dbReference type="OrthoDB" id="9789502at2"/>
<evidence type="ECO:0000313" key="2">
    <source>
        <dbReference type="EMBL" id="APZ95657.1"/>
    </source>
</evidence>
<accession>A0A1P8WNM9</accession>
<dbReference type="InterPro" id="IPR011335">
    <property type="entry name" value="Restrct_endonuc-II-like"/>
</dbReference>
<dbReference type="PANTHER" id="PTHR35400">
    <property type="entry name" value="SLR1083 PROTEIN"/>
    <property type="match status" value="1"/>
</dbReference>
<gene>
    <name evidence="2" type="ORF">Fuma_05316</name>
</gene>
<keyword evidence="3" id="KW-1185">Reference proteome</keyword>
<dbReference type="RefSeq" id="WP_077026795.1">
    <property type="nucleotide sequence ID" value="NZ_CP017641.1"/>
</dbReference>
<dbReference type="Pfam" id="PF05685">
    <property type="entry name" value="Uma2"/>
    <property type="match status" value="1"/>
</dbReference>
<dbReference type="SUPFAM" id="SSF52980">
    <property type="entry name" value="Restriction endonuclease-like"/>
    <property type="match status" value="1"/>
</dbReference>
<dbReference type="Gene3D" id="3.90.1570.10">
    <property type="entry name" value="tt1808, chain A"/>
    <property type="match status" value="1"/>
</dbReference>
<dbReference type="EMBL" id="CP017641">
    <property type="protein sequence ID" value="APZ95657.1"/>
    <property type="molecule type" value="Genomic_DNA"/>
</dbReference>
<dbReference type="PANTHER" id="PTHR35400:SF3">
    <property type="entry name" value="SLL1072 PROTEIN"/>
    <property type="match status" value="1"/>
</dbReference>
<name>A0A1P8WNM9_9PLAN</name>
<dbReference type="CDD" id="cd06260">
    <property type="entry name" value="DUF820-like"/>
    <property type="match status" value="1"/>
</dbReference>
<dbReference type="KEGG" id="fmr:Fuma_05316"/>
<organism evidence="2 3">
    <name type="scientific">Fuerstiella marisgermanici</name>
    <dbReference type="NCBI Taxonomy" id="1891926"/>
    <lineage>
        <taxon>Bacteria</taxon>
        <taxon>Pseudomonadati</taxon>
        <taxon>Planctomycetota</taxon>
        <taxon>Planctomycetia</taxon>
        <taxon>Planctomycetales</taxon>
        <taxon>Planctomycetaceae</taxon>
        <taxon>Fuerstiella</taxon>
    </lineage>
</organism>
<dbReference type="STRING" id="1891926.Fuma_05316"/>
<sequence length="186" mass="20729">MSTGLHLTTEEFDRMVECGAFDHLQRKIELIRGEIREMNPAGPLHDGLIAYINSWSARVTVPEVTLVTSQTGLSLPEQLSKPEPDVMWLNAGRYLKRHPTGVDVQLAVEVSHSSLKSDLVEKSELYAEAGIREYWIVDANSSCIHVFRQPQGSEYTDRSIAKPGEFLSPVVCSEAKLDVADLFTSE</sequence>
<reference evidence="2 3" key="1">
    <citation type="journal article" date="2016" name="Front. Microbiol.">
        <title>Fuerstia marisgermanicae gen. nov., sp. nov., an Unusual Member of the Phylum Planctomycetes from the German Wadden Sea.</title>
        <authorList>
            <person name="Kohn T."/>
            <person name="Heuer A."/>
            <person name="Jogler M."/>
            <person name="Vollmers J."/>
            <person name="Boedeker C."/>
            <person name="Bunk B."/>
            <person name="Rast P."/>
            <person name="Borchert D."/>
            <person name="Glockner I."/>
            <person name="Freese H.M."/>
            <person name="Klenk H.P."/>
            <person name="Overmann J."/>
            <person name="Kaster A.K."/>
            <person name="Rohde M."/>
            <person name="Wiegand S."/>
            <person name="Jogler C."/>
        </authorList>
    </citation>
    <scope>NUCLEOTIDE SEQUENCE [LARGE SCALE GENOMIC DNA]</scope>
    <source>
        <strain evidence="2 3">NH11</strain>
    </source>
</reference>
<evidence type="ECO:0000259" key="1">
    <source>
        <dbReference type="Pfam" id="PF05685"/>
    </source>
</evidence>
<proteinExistence type="predicted"/>